<dbReference type="SMART" id="SM00636">
    <property type="entry name" value="Glyco_18"/>
    <property type="match status" value="1"/>
</dbReference>
<proteinExistence type="predicted"/>
<keyword evidence="3" id="KW-0732">Signal</keyword>
<dbReference type="Gene3D" id="3.20.20.80">
    <property type="entry name" value="Glycosidases"/>
    <property type="match status" value="1"/>
</dbReference>
<evidence type="ECO:0000313" key="6">
    <source>
        <dbReference type="Proteomes" id="UP000700596"/>
    </source>
</evidence>
<evidence type="ECO:0000256" key="2">
    <source>
        <dbReference type="SAM" id="MobiDB-lite"/>
    </source>
</evidence>
<organism evidence="5 6">
    <name type="scientific">Dendryphion nanum</name>
    <dbReference type="NCBI Taxonomy" id="256645"/>
    <lineage>
        <taxon>Eukaryota</taxon>
        <taxon>Fungi</taxon>
        <taxon>Dikarya</taxon>
        <taxon>Ascomycota</taxon>
        <taxon>Pezizomycotina</taxon>
        <taxon>Dothideomycetes</taxon>
        <taxon>Pleosporomycetidae</taxon>
        <taxon>Pleosporales</taxon>
        <taxon>Torulaceae</taxon>
        <taxon>Dendryphion</taxon>
    </lineage>
</organism>
<dbReference type="GO" id="GO:0005975">
    <property type="term" value="P:carbohydrate metabolic process"/>
    <property type="evidence" value="ECO:0007669"/>
    <property type="project" value="InterPro"/>
</dbReference>
<feature type="region of interest" description="Disordered" evidence="2">
    <location>
        <begin position="390"/>
        <end position="415"/>
    </location>
</feature>
<name>A0A9P9EKT8_9PLEO</name>
<dbReference type="SUPFAM" id="SSF51445">
    <property type="entry name" value="(Trans)glycosidases"/>
    <property type="match status" value="1"/>
</dbReference>
<dbReference type="EMBL" id="JAGMWT010000001">
    <property type="protein sequence ID" value="KAH7138716.1"/>
    <property type="molecule type" value="Genomic_DNA"/>
</dbReference>
<keyword evidence="6" id="KW-1185">Reference proteome</keyword>
<dbReference type="PROSITE" id="PS51910">
    <property type="entry name" value="GH18_2"/>
    <property type="match status" value="1"/>
</dbReference>
<dbReference type="InterPro" id="IPR050314">
    <property type="entry name" value="Glycosyl_Hydrlase_18"/>
</dbReference>
<dbReference type="GO" id="GO:0008843">
    <property type="term" value="F:endochitinase activity"/>
    <property type="evidence" value="ECO:0007669"/>
    <property type="project" value="UniProtKB-EC"/>
</dbReference>
<dbReference type="AlphaFoldDB" id="A0A9P9EKT8"/>
<feature type="signal peptide" evidence="3">
    <location>
        <begin position="1"/>
        <end position="25"/>
    </location>
</feature>
<dbReference type="InterPro" id="IPR011583">
    <property type="entry name" value="Chitinase_II/V-like_cat"/>
</dbReference>
<dbReference type="Pfam" id="PF00704">
    <property type="entry name" value="Glyco_hydro_18"/>
    <property type="match status" value="1"/>
</dbReference>
<dbReference type="OrthoDB" id="73875at2759"/>
<dbReference type="FunFam" id="3.20.20.80:FF:000159">
    <property type="entry name" value="Class V chitinase, putative"/>
    <property type="match status" value="1"/>
</dbReference>
<evidence type="ECO:0000256" key="3">
    <source>
        <dbReference type="SAM" id="SignalP"/>
    </source>
</evidence>
<dbReference type="InterPro" id="IPR001223">
    <property type="entry name" value="Glyco_hydro18_cat"/>
</dbReference>
<evidence type="ECO:0000256" key="1">
    <source>
        <dbReference type="ARBA" id="ARBA00012729"/>
    </source>
</evidence>
<accession>A0A9P9EKT8</accession>
<gene>
    <name evidence="5" type="ORF">B0J11DRAFT_476583</name>
</gene>
<dbReference type="EC" id="3.2.1.14" evidence="1"/>
<sequence>MTRLSLTAIFFSLLTFLVLTTPSSSHISSKKYIMYLTGQHPIIPSPPLISHITHVALAFMPSSIFNTPNATSWPLFTSVEETREKFLPGTKIMVAIGGWSDTAGFAAAARTEEGRRAWAGEVRRMVEGTGADGVDVDWEYPGGNGEDYKTHPNHLKTWEIDAYPLLLAELRSALGPSRLISAAIPGLPRDMLAFTSLTIPEIEKSVDFFNVMTYDMMNRRDNITKHHAGIELSRQAVDTYLTRGMSREKVNLGFAFYVKWFKTAPGVDCTAEPVGCATAVMENPETGADLGRAGAFSWHDDIPGEVSKSFARAGERGVWDEVGGGYGFWDGEEEIWWSWETEDGIVRKFGNVVREKDLGGAFAWGLGEDAEGFGHLRALNGAWEEWVKGAGGRKTEGGEERRASKTEGVGKRDEL</sequence>
<dbReference type="PANTHER" id="PTHR11177:SF378">
    <property type="entry name" value="CHITINASE"/>
    <property type="match status" value="1"/>
</dbReference>
<dbReference type="PANTHER" id="PTHR11177">
    <property type="entry name" value="CHITINASE"/>
    <property type="match status" value="1"/>
</dbReference>
<evidence type="ECO:0000313" key="5">
    <source>
        <dbReference type="EMBL" id="KAH7138716.1"/>
    </source>
</evidence>
<feature type="domain" description="GH18" evidence="4">
    <location>
        <begin position="30"/>
        <end position="386"/>
    </location>
</feature>
<dbReference type="GO" id="GO:0008061">
    <property type="term" value="F:chitin binding"/>
    <property type="evidence" value="ECO:0007669"/>
    <property type="project" value="InterPro"/>
</dbReference>
<feature type="chain" id="PRO_5040181899" description="chitinase" evidence="3">
    <location>
        <begin position="26"/>
        <end position="415"/>
    </location>
</feature>
<dbReference type="GO" id="GO:0006032">
    <property type="term" value="P:chitin catabolic process"/>
    <property type="evidence" value="ECO:0007669"/>
    <property type="project" value="TreeGrafter"/>
</dbReference>
<evidence type="ECO:0000259" key="4">
    <source>
        <dbReference type="PROSITE" id="PS51910"/>
    </source>
</evidence>
<reference evidence="5" key="1">
    <citation type="journal article" date="2021" name="Nat. Commun.">
        <title>Genetic determinants of endophytism in the Arabidopsis root mycobiome.</title>
        <authorList>
            <person name="Mesny F."/>
            <person name="Miyauchi S."/>
            <person name="Thiergart T."/>
            <person name="Pickel B."/>
            <person name="Atanasova L."/>
            <person name="Karlsson M."/>
            <person name="Huettel B."/>
            <person name="Barry K.W."/>
            <person name="Haridas S."/>
            <person name="Chen C."/>
            <person name="Bauer D."/>
            <person name="Andreopoulos W."/>
            <person name="Pangilinan J."/>
            <person name="LaButti K."/>
            <person name="Riley R."/>
            <person name="Lipzen A."/>
            <person name="Clum A."/>
            <person name="Drula E."/>
            <person name="Henrissat B."/>
            <person name="Kohler A."/>
            <person name="Grigoriev I.V."/>
            <person name="Martin F.M."/>
            <person name="Hacquard S."/>
        </authorList>
    </citation>
    <scope>NUCLEOTIDE SEQUENCE</scope>
    <source>
        <strain evidence="5">MPI-CAGE-CH-0243</strain>
    </source>
</reference>
<protein>
    <recommendedName>
        <fullName evidence="1">chitinase</fullName>
        <ecNumber evidence="1">3.2.1.14</ecNumber>
    </recommendedName>
</protein>
<dbReference type="Proteomes" id="UP000700596">
    <property type="component" value="Unassembled WGS sequence"/>
</dbReference>
<dbReference type="InterPro" id="IPR017853">
    <property type="entry name" value="GH"/>
</dbReference>
<comment type="caution">
    <text evidence="5">The sequence shown here is derived from an EMBL/GenBank/DDBJ whole genome shotgun (WGS) entry which is preliminary data.</text>
</comment>
<feature type="compositionally biased region" description="Basic and acidic residues" evidence="2">
    <location>
        <begin position="393"/>
        <end position="415"/>
    </location>
</feature>
<dbReference type="GO" id="GO:0005576">
    <property type="term" value="C:extracellular region"/>
    <property type="evidence" value="ECO:0007669"/>
    <property type="project" value="TreeGrafter"/>
</dbReference>